<keyword evidence="3" id="KW-1185">Reference proteome</keyword>
<dbReference type="AlphaFoldDB" id="F4CWF2"/>
<feature type="compositionally biased region" description="Gly residues" evidence="1">
    <location>
        <begin position="183"/>
        <end position="196"/>
    </location>
</feature>
<feature type="region of interest" description="Disordered" evidence="1">
    <location>
        <begin position="176"/>
        <end position="418"/>
    </location>
</feature>
<dbReference type="STRING" id="675635.Psed_6556"/>
<dbReference type="InterPro" id="IPR038332">
    <property type="entry name" value="PPE_sf"/>
</dbReference>
<protein>
    <recommendedName>
        <fullName evidence="4">PPE family domain-containing protein</fullName>
    </recommendedName>
</protein>
<feature type="compositionally biased region" description="Low complexity" evidence="1">
    <location>
        <begin position="318"/>
        <end position="333"/>
    </location>
</feature>
<evidence type="ECO:0000256" key="1">
    <source>
        <dbReference type="SAM" id="MobiDB-lite"/>
    </source>
</evidence>
<feature type="compositionally biased region" description="Pro residues" evidence="1">
    <location>
        <begin position="277"/>
        <end position="317"/>
    </location>
</feature>
<dbReference type="Gene3D" id="1.20.1260.20">
    <property type="entry name" value="PPE superfamily"/>
    <property type="match status" value="1"/>
</dbReference>
<name>F4CWF2_PSEUX</name>
<organism evidence="2 3">
    <name type="scientific">Pseudonocardia dioxanivorans (strain ATCC 55486 / DSM 44775 / JCM 13855 / CB1190)</name>
    <dbReference type="NCBI Taxonomy" id="675635"/>
    <lineage>
        <taxon>Bacteria</taxon>
        <taxon>Bacillati</taxon>
        <taxon>Actinomycetota</taxon>
        <taxon>Actinomycetes</taxon>
        <taxon>Pseudonocardiales</taxon>
        <taxon>Pseudonocardiaceae</taxon>
        <taxon>Pseudonocardia</taxon>
    </lineage>
</organism>
<dbReference type="Proteomes" id="UP000007809">
    <property type="component" value="Chromosome"/>
</dbReference>
<feature type="compositionally biased region" description="Gly residues" evidence="1">
    <location>
        <begin position="218"/>
        <end position="245"/>
    </location>
</feature>
<proteinExistence type="predicted"/>
<dbReference type="KEGG" id="pdx:Psed_6556"/>
<feature type="compositionally biased region" description="Gly residues" evidence="1">
    <location>
        <begin position="258"/>
        <end position="267"/>
    </location>
</feature>
<evidence type="ECO:0000313" key="3">
    <source>
        <dbReference type="Proteomes" id="UP000007809"/>
    </source>
</evidence>
<gene>
    <name evidence="2" type="ordered locus">Psed_6556</name>
</gene>
<reference evidence="2 3" key="1">
    <citation type="journal article" date="2011" name="J. Bacteriol.">
        <title>Genome sequence of the 1,4-dioxane-degrading Pseudonocardia dioxanivorans strain CB1190.</title>
        <authorList>
            <person name="Sales C.M."/>
            <person name="Mahendra S."/>
            <person name="Grostern A."/>
            <person name="Parales R.E."/>
            <person name="Goodwin L.A."/>
            <person name="Woyke T."/>
            <person name="Nolan M."/>
            <person name="Lapidus A."/>
            <person name="Chertkov O."/>
            <person name="Ovchinnikova G."/>
            <person name="Sczyrba A."/>
            <person name="Alvarez-Cohen L."/>
        </authorList>
    </citation>
    <scope>NUCLEOTIDE SEQUENCE [LARGE SCALE GENOMIC DNA]</scope>
    <source>
        <strain evidence="3">ATCC 55486 / DSM 44775 / JCM 13855 / CB1190</strain>
    </source>
</reference>
<accession>F4CWF2</accession>
<dbReference type="EMBL" id="CP002593">
    <property type="protein sequence ID" value="AEA28644.1"/>
    <property type="molecule type" value="Genomic_DNA"/>
</dbReference>
<evidence type="ECO:0008006" key="4">
    <source>
        <dbReference type="Google" id="ProtNLM"/>
    </source>
</evidence>
<evidence type="ECO:0000313" key="2">
    <source>
        <dbReference type="EMBL" id="AEA28644.1"/>
    </source>
</evidence>
<dbReference type="HOGENOM" id="CLU_656993_0_0_11"/>
<sequence length="418" mass="41196">MTQVPYLRYEGIPLQQMFDWVHHGPGAAALRPMQDGLNSVGRAFADSSINIRSTLQSLGIEWHGTAASAAGAALAAVGQSGAAKGESAEKAGNNAEAHGVDFEQLRSKVAYQDPGPYSFWQQFWDSAWGPAGSWLGTQSDYRDALEQNEAARGEAVRAMYDYEQQARDRVATFPAAVDDPRLGGTGGGGSPGGVGGIPHVPPGGLGAGVPGVVPPPGGGTGLGGVGGLGMGGGAGSGSRADGGLGTSAIGPPRPGGPGSPGGPGGGAFSTPQGITPAPHPSVPAPGGNLPPPGSAVPAAPPPLVPGIPIGAPVPPGSSAPRSSSAGPPSTGRAFRADLLRSAEPNPAGPRGPGGRATEPGTPARGNSGATSSSVYPPMGGATGRNGTQSHRTRYSIPSSDPFEVDVPHVAPVIGGEEP</sequence>